<feature type="compositionally biased region" description="Low complexity" evidence="5">
    <location>
        <begin position="43"/>
        <end position="54"/>
    </location>
</feature>
<protein>
    <submittedName>
        <fullName evidence="6">ATP11-domain-containing protein</fullName>
    </submittedName>
</protein>
<dbReference type="AlphaFoldDB" id="A0A316YLN3"/>
<dbReference type="Proteomes" id="UP000245768">
    <property type="component" value="Unassembled WGS sequence"/>
</dbReference>
<accession>A0A316YLN3</accession>
<evidence type="ECO:0000256" key="3">
    <source>
        <dbReference type="ARBA" id="ARBA00022946"/>
    </source>
</evidence>
<evidence type="ECO:0000313" key="6">
    <source>
        <dbReference type="EMBL" id="PWN89976.1"/>
    </source>
</evidence>
<sequence>IEAKRERNFKKYEVMLLERARKEGLSSVEELRARQEERRRAADAAASASADAARPTPMSGLTEQDAKIAAEIRARVEAEAKRKLETGQFGSGPGVKTLADIIDVEKMASDPPSKITELWTGYHTLKNKLSAVIPATTYARMIEKARAYPQFILPLPRTIIGSLDNQEETANVAPGEAKQGYEMQYLEWGFLPPPPPNKATEQAELSADELESIAKAPPSTVLFTPLAEYKLRQEYAQPVLVLTHYTDLAASKGIVLMRGEVTGQEEAQAAPTGGKMTQQDAQLLTVTLQRFFMENKEAPIPGAEERQALLDAFHRDQEKFDIDKLCTVSF</sequence>
<dbReference type="Pfam" id="PF06644">
    <property type="entry name" value="ATP11"/>
    <property type="match status" value="1"/>
</dbReference>
<feature type="non-terminal residue" evidence="6">
    <location>
        <position position="330"/>
    </location>
</feature>
<dbReference type="STRING" id="215250.A0A316YLN3"/>
<evidence type="ECO:0000256" key="4">
    <source>
        <dbReference type="ARBA" id="ARBA00023128"/>
    </source>
</evidence>
<feature type="non-terminal residue" evidence="6">
    <location>
        <position position="1"/>
    </location>
</feature>
<dbReference type="OrthoDB" id="16535at2759"/>
<keyword evidence="4" id="KW-0496">Mitochondrion</keyword>
<feature type="region of interest" description="Disordered" evidence="5">
    <location>
        <begin position="23"/>
        <end position="63"/>
    </location>
</feature>
<dbReference type="GO" id="GO:0005739">
    <property type="term" value="C:mitochondrion"/>
    <property type="evidence" value="ECO:0007669"/>
    <property type="project" value="UniProtKB-SubCell"/>
</dbReference>
<keyword evidence="7" id="KW-1185">Reference proteome</keyword>
<dbReference type="FunCoup" id="A0A316YLN3">
    <property type="interactions" value="204"/>
</dbReference>
<dbReference type="EMBL" id="KZ819636">
    <property type="protein sequence ID" value="PWN89976.1"/>
    <property type="molecule type" value="Genomic_DNA"/>
</dbReference>
<dbReference type="GeneID" id="37040477"/>
<name>A0A316YLN3_9BASI</name>
<comment type="similarity">
    <text evidence="2">Belongs to the ATP11 family.</text>
</comment>
<proteinExistence type="inferred from homology"/>
<keyword evidence="3" id="KW-0809">Transit peptide</keyword>
<reference evidence="6 7" key="1">
    <citation type="journal article" date="2018" name="Mol. Biol. Evol.">
        <title>Broad Genomic Sampling Reveals a Smut Pathogenic Ancestry of the Fungal Clade Ustilaginomycotina.</title>
        <authorList>
            <person name="Kijpornyongpan T."/>
            <person name="Mondo S.J."/>
            <person name="Barry K."/>
            <person name="Sandor L."/>
            <person name="Lee J."/>
            <person name="Lipzen A."/>
            <person name="Pangilinan J."/>
            <person name="LaButti K."/>
            <person name="Hainaut M."/>
            <person name="Henrissat B."/>
            <person name="Grigoriev I.V."/>
            <person name="Spatafora J.W."/>
            <person name="Aime M.C."/>
        </authorList>
    </citation>
    <scope>NUCLEOTIDE SEQUENCE [LARGE SCALE GENOMIC DNA]</scope>
    <source>
        <strain evidence="6 7">MCA 4198</strain>
    </source>
</reference>
<evidence type="ECO:0000256" key="5">
    <source>
        <dbReference type="SAM" id="MobiDB-lite"/>
    </source>
</evidence>
<evidence type="ECO:0000256" key="2">
    <source>
        <dbReference type="ARBA" id="ARBA00009116"/>
    </source>
</evidence>
<organism evidence="6 7">
    <name type="scientific">Acaromyces ingoldii</name>
    <dbReference type="NCBI Taxonomy" id="215250"/>
    <lineage>
        <taxon>Eukaryota</taxon>
        <taxon>Fungi</taxon>
        <taxon>Dikarya</taxon>
        <taxon>Basidiomycota</taxon>
        <taxon>Ustilaginomycotina</taxon>
        <taxon>Exobasidiomycetes</taxon>
        <taxon>Exobasidiales</taxon>
        <taxon>Cryptobasidiaceae</taxon>
        <taxon>Acaromyces</taxon>
    </lineage>
</organism>
<feature type="compositionally biased region" description="Basic and acidic residues" evidence="5">
    <location>
        <begin position="23"/>
        <end position="42"/>
    </location>
</feature>
<dbReference type="PANTHER" id="PTHR13126:SF0">
    <property type="entry name" value="ATP SYNTHASE MITOCHONDRIAL F1 COMPLEX ASSEMBLY FACTOR 1"/>
    <property type="match status" value="1"/>
</dbReference>
<dbReference type="GO" id="GO:0033615">
    <property type="term" value="P:mitochondrial proton-transporting ATP synthase complex assembly"/>
    <property type="evidence" value="ECO:0007669"/>
    <property type="project" value="TreeGrafter"/>
</dbReference>
<dbReference type="RefSeq" id="XP_025377174.1">
    <property type="nucleotide sequence ID" value="XM_025518561.1"/>
</dbReference>
<dbReference type="InterPro" id="IPR010591">
    <property type="entry name" value="ATP11"/>
</dbReference>
<comment type="subcellular location">
    <subcellularLocation>
        <location evidence="1">Mitochondrion</location>
    </subcellularLocation>
</comment>
<dbReference type="PANTHER" id="PTHR13126">
    <property type="entry name" value="CHAPERONE ATP11"/>
    <property type="match status" value="1"/>
</dbReference>
<evidence type="ECO:0000313" key="7">
    <source>
        <dbReference type="Proteomes" id="UP000245768"/>
    </source>
</evidence>
<gene>
    <name evidence="6" type="ORF">FA10DRAFT_222571</name>
</gene>
<evidence type="ECO:0000256" key="1">
    <source>
        <dbReference type="ARBA" id="ARBA00004173"/>
    </source>
</evidence>
<dbReference type="InParanoid" id="A0A316YLN3"/>